<comment type="subcellular location">
    <subcellularLocation>
        <location evidence="1">Secreted</location>
    </subcellularLocation>
</comment>
<dbReference type="AlphaFoldDB" id="A0A8T3DHG5"/>
<dbReference type="InterPro" id="IPR001791">
    <property type="entry name" value="Laminin_G"/>
</dbReference>
<evidence type="ECO:0000256" key="2">
    <source>
        <dbReference type="ARBA" id="ARBA00022525"/>
    </source>
</evidence>
<dbReference type="InterPro" id="IPR013320">
    <property type="entry name" value="ConA-like_dom_sf"/>
</dbReference>
<keyword evidence="2" id="KW-0964">Secreted</keyword>
<organism evidence="8 9">
    <name type="scientific">Albula goreensis</name>
    <dbReference type="NCBI Taxonomy" id="1534307"/>
    <lineage>
        <taxon>Eukaryota</taxon>
        <taxon>Metazoa</taxon>
        <taxon>Chordata</taxon>
        <taxon>Craniata</taxon>
        <taxon>Vertebrata</taxon>
        <taxon>Euteleostomi</taxon>
        <taxon>Actinopterygii</taxon>
        <taxon>Neopterygii</taxon>
        <taxon>Teleostei</taxon>
        <taxon>Albuliformes</taxon>
        <taxon>Albulidae</taxon>
        <taxon>Albula</taxon>
    </lineage>
</organism>
<proteinExistence type="predicted"/>
<dbReference type="Pfam" id="PF00054">
    <property type="entry name" value="Laminin_G_1"/>
    <property type="match status" value="1"/>
</dbReference>
<feature type="domain" description="Laminin G" evidence="7">
    <location>
        <begin position="239"/>
        <end position="409"/>
    </location>
</feature>
<reference evidence="8" key="1">
    <citation type="submission" date="2021-01" db="EMBL/GenBank/DDBJ databases">
        <authorList>
            <person name="Zahm M."/>
            <person name="Roques C."/>
            <person name="Cabau C."/>
            <person name="Klopp C."/>
            <person name="Donnadieu C."/>
            <person name="Jouanno E."/>
            <person name="Lampietro C."/>
            <person name="Louis A."/>
            <person name="Herpin A."/>
            <person name="Echchiki A."/>
            <person name="Berthelot C."/>
            <person name="Parey E."/>
            <person name="Roest-Crollius H."/>
            <person name="Braasch I."/>
            <person name="Postlethwait J."/>
            <person name="Bobe J."/>
            <person name="Montfort J."/>
            <person name="Bouchez O."/>
            <person name="Begum T."/>
            <person name="Mejri S."/>
            <person name="Adams A."/>
            <person name="Chen W.-J."/>
            <person name="Guiguen Y."/>
        </authorList>
    </citation>
    <scope>NUCLEOTIDE SEQUENCE</scope>
    <source>
        <tissue evidence="8">Blood</tissue>
    </source>
</reference>
<evidence type="ECO:0000256" key="1">
    <source>
        <dbReference type="ARBA" id="ARBA00004613"/>
    </source>
</evidence>
<dbReference type="PANTHER" id="PTHR24040">
    <property type="entry name" value="LAMININ G-LIKE DOMAIN-CONTAINING PROTEIN"/>
    <property type="match status" value="1"/>
</dbReference>
<dbReference type="SUPFAM" id="SSF49899">
    <property type="entry name" value="Concanavalin A-like lectins/glucanases"/>
    <property type="match status" value="2"/>
</dbReference>
<feature type="signal peptide" evidence="6">
    <location>
        <begin position="1"/>
        <end position="23"/>
    </location>
</feature>
<dbReference type="PANTHER" id="PTHR24040:SF15">
    <property type="entry name" value="VITAMIN K-DEPENDENT PROTEIN S-LIKE"/>
    <property type="match status" value="1"/>
</dbReference>
<dbReference type="Pfam" id="PF02210">
    <property type="entry name" value="Laminin_G_2"/>
    <property type="match status" value="1"/>
</dbReference>
<dbReference type="SMART" id="SM00282">
    <property type="entry name" value="LamG"/>
    <property type="match status" value="2"/>
</dbReference>
<dbReference type="PROSITE" id="PS50025">
    <property type="entry name" value="LAM_G_DOMAIN"/>
    <property type="match status" value="2"/>
</dbReference>
<accession>A0A8T3DHG5</accession>
<evidence type="ECO:0000256" key="3">
    <source>
        <dbReference type="ARBA" id="ARBA00023157"/>
    </source>
</evidence>
<dbReference type="GO" id="GO:0005576">
    <property type="term" value="C:extracellular region"/>
    <property type="evidence" value="ECO:0007669"/>
    <property type="project" value="UniProtKB-SubCell"/>
</dbReference>
<evidence type="ECO:0000313" key="8">
    <source>
        <dbReference type="EMBL" id="KAI1893825.1"/>
    </source>
</evidence>
<comment type="caution">
    <text evidence="8">The sequence shown here is derived from an EMBL/GenBank/DDBJ whole genome shotgun (WGS) entry which is preliminary data.</text>
</comment>
<dbReference type="OrthoDB" id="6275838at2759"/>
<dbReference type="Gene3D" id="2.60.120.200">
    <property type="match status" value="2"/>
</dbReference>
<evidence type="ECO:0000256" key="5">
    <source>
        <dbReference type="PROSITE-ProRule" id="PRU00122"/>
    </source>
</evidence>
<evidence type="ECO:0000256" key="6">
    <source>
        <dbReference type="SAM" id="SignalP"/>
    </source>
</evidence>
<evidence type="ECO:0000313" key="9">
    <source>
        <dbReference type="Proteomes" id="UP000829720"/>
    </source>
</evidence>
<feature type="domain" description="Laminin G" evidence="7">
    <location>
        <begin position="47"/>
        <end position="220"/>
    </location>
</feature>
<comment type="caution">
    <text evidence="5">Lacks conserved residue(s) required for the propagation of feature annotation.</text>
</comment>
<evidence type="ECO:0000256" key="4">
    <source>
        <dbReference type="ARBA" id="ARBA00023180"/>
    </source>
</evidence>
<dbReference type="Proteomes" id="UP000829720">
    <property type="component" value="Unassembled WGS sequence"/>
</dbReference>
<sequence length="419" mass="45968">MRVAVRLCSAQLVLELCALGILGTPQDIAKISKGTPVCNSFNVHKVPGTLYTGNTSLGNVPILEYKISELTSFDSSFELRTLDPEGIIFLGDIGSVTNWFLLAVQNRHLSVQTGHSKGKVVMSRGPLISDGKWKKVTVKKLQDGVSVFVNGEQRMTVEQSQESIDAEHGDGFLRIAIGASIPNSDIPLTIHPPLDACMRDWEWVKQDSSVLLQDSQTQRCWETIIPGSFFPGNGVVGFLPEALGNSSVQRSTAGEEDQSWNLLVELTFLPVEDRGVLFAIVDPLRNISFSVSMNQSTKDLVLHVRDQVFLSTPTPSSLCTGESQFLQLWVSEDQVMLDLEGKMVKRKLDDQDFRFLKAIWGQTGTMVYLGGLPEGESPFHGCLQAKLQGVDVDLDLAEVKSGDVRSHSCPSALHVRDGK</sequence>
<gene>
    <name evidence="8" type="ORF">AGOR_G00127660</name>
</gene>
<name>A0A8T3DHG5_9TELE</name>
<keyword evidence="9" id="KW-1185">Reference proteome</keyword>
<feature type="disulfide bond" evidence="5">
    <location>
        <begin position="382"/>
        <end position="409"/>
    </location>
</feature>
<protein>
    <recommendedName>
        <fullName evidence="7">Laminin G domain-containing protein</fullName>
    </recommendedName>
</protein>
<keyword evidence="4" id="KW-0325">Glycoprotein</keyword>
<feature type="chain" id="PRO_5035911905" description="Laminin G domain-containing protein" evidence="6">
    <location>
        <begin position="24"/>
        <end position="419"/>
    </location>
</feature>
<dbReference type="CDD" id="cd00110">
    <property type="entry name" value="LamG"/>
    <property type="match status" value="1"/>
</dbReference>
<evidence type="ECO:0000259" key="7">
    <source>
        <dbReference type="PROSITE" id="PS50025"/>
    </source>
</evidence>
<keyword evidence="3 5" id="KW-1015">Disulfide bond</keyword>
<dbReference type="InterPro" id="IPR051145">
    <property type="entry name" value="GAS-SHBG-PROS"/>
</dbReference>
<dbReference type="EMBL" id="JAERUA010000011">
    <property type="protein sequence ID" value="KAI1893825.1"/>
    <property type="molecule type" value="Genomic_DNA"/>
</dbReference>
<keyword evidence="6" id="KW-0732">Signal</keyword>